<reference evidence="1" key="1">
    <citation type="submission" date="2021-02" db="EMBL/GenBank/DDBJ databases">
        <authorList>
            <person name="Nowell W R."/>
        </authorList>
    </citation>
    <scope>NUCLEOTIDE SEQUENCE</scope>
</reference>
<organism evidence="1 2">
    <name type="scientific">Rotaria magnacalcarata</name>
    <dbReference type="NCBI Taxonomy" id="392030"/>
    <lineage>
        <taxon>Eukaryota</taxon>
        <taxon>Metazoa</taxon>
        <taxon>Spiralia</taxon>
        <taxon>Gnathifera</taxon>
        <taxon>Rotifera</taxon>
        <taxon>Eurotatoria</taxon>
        <taxon>Bdelloidea</taxon>
        <taxon>Philodinida</taxon>
        <taxon>Philodinidae</taxon>
        <taxon>Rotaria</taxon>
    </lineage>
</organism>
<sequence length="22" mass="2633">MLIHLHVQVDLNLFQQLVDKQT</sequence>
<evidence type="ECO:0000313" key="1">
    <source>
        <dbReference type="EMBL" id="CAF4726628.1"/>
    </source>
</evidence>
<dbReference type="AlphaFoldDB" id="A0A8S3AKI4"/>
<dbReference type="Proteomes" id="UP000681720">
    <property type="component" value="Unassembled WGS sequence"/>
</dbReference>
<dbReference type="EMBL" id="CAJOBJ010132172">
    <property type="protein sequence ID" value="CAF4726628.1"/>
    <property type="molecule type" value="Genomic_DNA"/>
</dbReference>
<name>A0A8S3AKI4_9BILA</name>
<proteinExistence type="predicted"/>
<protein>
    <submittedName>
        <fullName evidence="1">Uncharacterized protein</fullName>
    </submittedName>
</protein>
<feature type="non-terminal residue" evidence="1">
    <location>
        <position position="22"/>
    </location>
</feature>
<evidence type="ECO:0000313" key="2">
    <source>
        <dbReference type="Proteomes" id="UP000681720"/>
    </source>
</evidence>
<comment type="caution">
    <text evidence="1">The sequence shown here is derived from an EMBL/GenBank/DDBJ whole genome shotgun (WGS) entry which is preliminary data.</text>
</comment>
<gene>
    <name evidence="1" type="ORF">GIL414_LOCUS44089</name>
</gene>
<accession>A0A8S3AKI4</accession>